<reference evidence="1" key="1">
    <citation type="submission" date="2025-08" db="UniProtKB">
        <authorList>
            <consortium name="Ensembl"/>
        </authorList>
    </citation>
    <scope>IDENTIFICATION</scope>
</reference>
<protein>
    <submittedName>
        <fullName evidence="1">Uncharacterized protein</fullName>
    </submittedName>
</protein>
<name>A0A8C7BPD3_NEOVI</name>
<keyword evidence="2" id="KW-1185">Reference proteome</keyword>
<dbReference type="AlphaFoldDB" id="A0A8C7BPD3"/>
<evidence type="ECO:0000313" key="1">
    <source>
        <dbReference type="Ensembl" id="ENSNVIP00000027308.1"/>
    </source>
</evidence>
<sequence>ISVVYVERARGGKGVNNFGNKYIQLIKHLTLGCIINLHFLTNYNFGIKNSLYGDSAVSARFHCTSEEFYKIGKRRVIEGVLIVLPHLLGRFNFIYN</sequence>
<reference evidence="1" key="2">
    <citation type="submission" date="2025-09" db="UniProtKB">
        <authorList>
            <consortium name="Ensembl"/>
        </authorList>
    </citation>
    <scope>IDENTIFICATION</scope>
</reference>
<dbReference type="Ensembl" id="ENSNVIT00000031685.1">
    <property type="protein sequence ID" value="ENSNVIP00000027308.1"/>
    <property type="gene ID" value="ENSNVIG00000021142.1"/>
</dbReference>
<organism evidence="1 2">
    <name type="scientific">Neovison vison</name>
    <name type="common">American mink</name>
    <name type="synonym">Mustela vison</name>
    <dbReference type="NCBI Taxonomy" id="452646"/>
    <lineage>
        <taxon>Eukaryota</taxon>
        <taxon>Metazoa</taxon>
        <taxon>Chordata</taxon>
        <taxon>Craniata</taxon>
        <taxon>Vertebrata</taxon>
        <taxon>Euteleostomi</taxon>
        <taxon>Mammalia</taxon>
        <taxon>Eutheria</taxon>
        <taxon>Laurasiatheria</taxon>
        <taxon>Carnivora</taxon>
        <taxon>Caniformia</taxon>
        <taxon>Musteloidea</taxon>
        <taxon>Mustelidae</taxon>
        <taxon>Mustelinae</taxon>
        <taxon>Neogale</taxon>
    </lineage>
</organism>
<accession>A0A8C7BPD3</accession>
<dbReference type="Proteomes" id="UP000694425">
    <property type="component" value="Unplaced"/>
</dbReference>
<evidence type="ECO:0000313" key="2">
    <source>
        <dbReference type="Proteomes" id="UP000694425"/>
    </source>
</evidence>
<proteinExistence type="predicted"/>